<accession>A0ACB9P339</accession>
<organism evidence="1 2">
    <name type="scientific">Melastoma candidum</name>
    <dbReference type="NCBI Taxonomy" id="119954"/>
    <lineage>
        <taxon>Eukaryota</taxon>
        <taxon>Viridiplantae</taxon>
        <taxon>Streptophyta</taxon>
        <taxon>Embryophyta</taxon>
        <taxon>Tracheophyta</taxon>
        <taxon>Spermatophyta</taxon>
        <taxon>Magnoliopsida</taxon>
        <taxon>eudicotyledons</taxon>
        <taxon>Gunneridae</taxon>
        <taxon>Pentapetalae</taxon>
        <taxon>rosids</taxon>
        <taxon>malvids</taxon>
        <taxon>Myrtales</taxon>
        <taxon>Melastomataceae</taxon>
        <taxon>Melastomatoideae</taxon>
        <taxon>Melastomateae</taxon>
        <taxon>Melastoma</taxon>
    </lineage>
</organism>
<proteinExistence type="predicted"/>
<keyword evidence="2" id="KW-1185">Reference proteome</keyword>
<gene>
    <name evidence="1" type="ORF">MLD38_026771</name>
</gene>
<protein>
    <submittedName>
        <fullName evidence="1">Uncharacterized protein</fullName>
    </submittedName>
</protein>
<evidence type="ECO:0000313" key="2">
    <source>
        <dbReference type="Proteomes" id="UP001057402"/>
    </source>
</evidence>
<dbReference type="Proteomes" id="UP001057402">
    <property type="component" value="Chromosome 7"/>
</dbReference>
<comment type="caution">
    <text evidence="1">The sequence shown here is derived from an EMBL/GenBank/DDBJ whole genome shotgun (WGS) entry which is preliminary data.</text>
</comment>
<reference evidence="2" key="1">
    <citation type="journal article" date="2023" name="Front. Plant Sci.">
        <title>Chromosomal-level genome assembly of Melastoma candidum provides insights into trichome evolution.</title>
        <authorList>
            <person name="Zhong Y."/>
            <person name="Wu W."/>
            <person name="Sun C."/>
            <person name="Zou P."/>
            <person name="Liu Y."/>
            <person name="Dai S."/>
            <person name="Zhou R."/>
        </authorList>
    </citation>
    <scope>NUCLEOTIDE SEQUENCE [LARGE SCALE GENOMIC DNA]</scope>
</reference>
<name>A0ACB9P339_9MYRT</name>
<sequence>MATKVLLPSISFISLAIASSLLSCTLAFSIREATVADLQRAFRSNHLTSRQLTEFYLGEIRRLNPVLHGVIEVNPDALHQADAADLERKAGSLGGRGPGYTGSPYF</sequence>
<dbReference type="EMBL" id="CM042886">
    <property type="protein sequence ID" value="KAI4342114.1"/>
    <property type="molecule type" value="Genomic_DNA"/>
</dbReference>
<evidence type="ECO:0000313" key="1">
    <source>
        <dbReference type="EMBL" id="KAI4342114.1"/>
    </source>
</evidence>